<comment type="caution">
    <text evidence="2">The sequence shown here is derived from an EMBL/GenBank/DDBJ whole genome shotgun (WGS) entry which is preliminary data.</text>
</comment>
<protein>
    <submittedName>
        <fullName evidence="2">Acyl-CoA carboxylase subunit epsilon</fullName>
    </submittedName>
</protein>
<name>A0AAX2SFM1_KOCRH</name>
<dbReference type="Pfam" id="PF13822">
    <property type="entry name" value="ACC_epsilon"/>
    <property type="match status" value="1"/>
</dbReference>
<dbReference type="Proteomes" id="UP000298017">
    <property type="component" value="Unassembled WGS sequence"/>
</dbReference>
<evidence type="ECO:0000256" key="1">
    <source>
        <dbReference type="SAM" id="MobiDB-lite"/>
    </source>
</evidence>
<organism evidence="2 3">
    <name type="scientific">Kocuria rhizophila</name>
    <dbReference type="NCBI Taxonomy" id="72000"/>
    <lineage>
        <taxon>Bacteria</taxon>
        <taxon>Bacillati</taxon>
        <taxon>Actinomycetota</taxon>
        <taxon>Actinomycetes</taxon>
        <taxon>Micrococcales</taxon>
        <taxon>Micrococcaceae</taxon>
        <taxon>Kocuria</taxon>
    </lineage>
</organism>
<proteinExistence type="predicted"/>
<accession>A0AAX2SFM1</accession>
<dbReference type="GO" id="GO:0003989">
    <property type="term" value="F:acetyl-CoA carboxylase activity"/>
    <property type="evidence" value="ECO:0007669"/>
    <property type="project" value="InterPro"/>
</dbReference>
<dbReference type="RefSeq" id="WP_121566641.1">
    <property type="nucleotide sequence ID" value="NZ_CAJFZU010000012.1"/>
</dbReference>
<reference evidence="2 3" key="1">
    <citation type="submission" date="2019-03" db="EMBL/GenBank/DDBJ databases">
        <title>Genome Sequencing and Assembly of Various Microbes Isolated from Alder Root Nodule.</title>
        <authorList>
            <person name="Swanson E."/>
            <person name="Sevigny J.L."/>
            <person name="Pesce C."/>
            <person name="Davis I."/>
            <person name="Kleiner V."/>
            <person name="Tisa L."/>
        </authorList>
    </citation>
    <scope>NUCLEOTIDE SEQUENCE [LARGE SCALE GENOMIC DNA]</scope>
    <source>
        <strain evidence="2 3">4R-31</strain>
    </source>
</reference>
<feature type="region of interest" description="Disordered" evidence="1">
    <location>
        <begin position="71"/>
        <end position="90"/>
    </location>
</feature>
<dbReference type="AlphaFoldDB" id="A0AAX2SFM1"/>
<feature type="compositionally biased region" description="Basic residues" evidence="1">
    <location>
        <begin position="80"/>
        <end position="90"/>
    </location>
</feature>
<dbReference type="InterPro" id="IPR032716">
    <property type="entry name" value="ACC_epsilon"/>
</dbReference>
<dbReference type="EMBL" id="SPNK01000003">
    <property type="protein sequence ID" value="TFI02218.1"/>
    <property type="molecule type" value="Genomic_DNA"/>
</dbReference>
<feature type="region of interest" description="Disordered" evidence="1">
    <location>
        <begin position="1"/>
        <end position="25"/>
    </location>
</feature>
<evidence type="ECO:0000313" key="2">
    <source>
        <dbReference type="EMBL" id="TFI02218.1"/>
    </source>
</evidence>
<sequence length="112" mass="12143">MSTPESAQSLDRRTGADTFGAAPRMPVDARHAAVASLPDATTDADPLFTVTRGNPSPEELAALVAVLGALPEPQDAPPAHPRRAPRHQSRRLRLGLRLRPGRGAWRWTQPER</sequence>
<gene>
    <name evidence="2" type="ORF">E4P33_04005</name>
</gene>
<evidence type="ECO:0000313" key="3">
    <source>
        <dbReference type="Proteomes" id="UP000298017"/>
    </source>
</evidence>
<dbReference type="GO" id="GO:0004658">
    <property type="term" value="F:propionyl-CoA carboxylase activity"/>
    <property type="evidence" value="ECO:0007669"/>
    <property type="project" value="InterPro"/>
</dbReference>
<keyword evidence="3" id="KW-1185">Reference proteome</keyword>